<sequence>MSFGTRFKLSFMMFLEFFIWGAWFVTLGTFVKNHLLATDGEVGVAYLSQSIGAIVAPFIIGMIADKYFAAQRILGFLHLVGAGLLYYASTLNTFSEFSPIVMAYMVCFMPTLALANSVSFRQLKDTEREFPGIRVFGTIGWILAGLLIGWFAWEKNNTLQYTFLLAAVASAILAVFSLFLPDTPPTKKNEKTTIGEVLGLEAFGLLKNKSFLLFFLSSIAICVPLTFYYNFTNVYLNEIGMESAAAVQSLGQVSETLFLLVMPFLFVRLGIKKMLAVGMFAWVLRYAFFAFGDAGQGYWMLVMGIVLHGICYDFFFVTGQVYTDKLAGPKIKSAAQGFISLATYGVGMLIGSLLSGKIVESYVMADGHDWQTIWLIPAGIAFAVLLIFLLLFKDTTSRKNVVAE</sequence>
<evidence type="ECO:0000259" key="8">
    <source>
        <dbReference type="PROSITE" id="PS50850"/>
    </source>
</evidence>
<keyword evidence="4 7" id="KW-0812">Transmembrane</keyword>
<proteinExistence type="predicted"/>
<dbReference type="RefSeq" id="WP_380869504.1">
    <property type="nucleotide sequence ID" value="NZ_JBHUMA010000006.1"/>
</dbReference>
<evidence type="ECO:0000313" key="10">
    <source>
        <dbReference type="Proteomes" id="UP001597393"/>
    </source>
</evidence>
<accession>A0ABW5NN18</accession>
<dbReference type="InterPro" id="IPR004740">
    <property type="entry name" value="Nuc_H_symport"/>
</dbReference>
<dbReference type="InterPro" id="IPR036259">
    <property type="entry name" value="MFS_trans_sf"/>
</dbReference>
<protein>
    <submittedName>
        <fullName evidence="9">Nucleoside permease</fullName>
    </submittedName>
</protein>
<feature type="transmembrane region" description="Helical" evidence="7">
    <location>
        <begin position="132"/>
        <end position="153"/>
    </location>
</feature>
<name>A0ABW5NN18_9SPHI</name>
<feature type="transmembrane region" description="Helical" evidence="7">
    <location>
        <begin position="101"/>
        <end position="120"/>
    </location>
</feature>
<evidence type="ECO:0000256" key="3">
    <source>
        <dbReference type="ARBA" id="ARBA00022475"/>
    </source>
</evidence>
<gene>
    <name evidence="9" type="ORF">ACFSQ3_10475</name>
</gene>
<feature type="transmembrane region" description="Helical" evidence="7">
    <location>
        <begin position="374"/>
        <end position="392"/>
    </location>
</feature>
<feature type="transmembrane region" description="Helical" evidence="7">
    <location>
        <begin position="43"/>
        <end position="64"/>
    </location>
</feature>
<dbReference type="EMBL" id="JBHUMA010000006">
    <property type="protein sequence ID" value="MFD2599378.1"/>
    <property type="molecule type" value="Genomic_DNA"/>
</dbReference>
<feature type="transmembrane region" description="Helical" evidence="7">
    <location>
        <begin position="249"/>
        <end position="267"/>
    </location>
</feature>
<dbReference type="PROSITE" id="PS50850">
    <property type="entry name" value="MFS"/>
    <property type="match status" value="1"/>
</dbReference>
<evidence type="ECO:0000256" key="5">
    <source>
        <dbReference type="ARBA" id="ARBA00022989"/>
    </source>
</evidence>
<keyword evidence="5 7" id="KW-1133">Transmembrane helix</keyword>
<evidence type="ECO:0000256" key="4">
    <source>
        <dbReference type="ARBA" id="ARBA00022692"/>
    </source>
</evidence>
<reference evidence="10" key="1">
    <citation type="journal article" date="2019" name="Int. J. Syst. Evol. Microbiol.">
        <title>The Global Catalogue of Microorganisms (GCM) 10K type strain sequencing project: providing services to taxonomists for standard genome sequencing and annotation.</title>
        <authorList>
            <consortium name="The Broad Institute Genomics Platform"/>
            <consortium name="The Broad Institute Genome Sequencing Center for Infectious Disease"/>
            <person name="Wu L."/>
            <person name="Ma J."/>
        </authorList>
    </citation>
    <scope>NUCLEOTIDE SEQUENCE [LARGE SCALE GENOMIC DNA]</scope>
    <source>
        <strain evidence="10">KCTC 42248</strain>
    </source>
</reference>
<feature type="transmembrane region" description="Helical" evidence="7">
    <location>
        <begin position="12"/>
        <end position="31"/>
    </location>
</feature>
<dbReference type="PANTHER" id="PTHR23522:SF4">
    <property type="entry name" value="NUCLEOSIDE PERMEASE NUPG-RELATED"/>
    <property type="match status" value="1"/>
</dbReference>
<feature type="transmembrane region" description="Helical" evidence="7">
    <location>
        <begin position="73"/>
        <end position="89"/>
    </location>
</feature>
<evidence type="ECO:0000256" key="2">
    <source>
        <dbReference type="ARBA" id="ARBA00022448"/>
    </source>
</evidence>
<dbReference type="InterPro" id="IPR020846">
    <property type="entry name" value="MFS_dom"/>
</dbReference>
<dbReference type="CDD" id="cd06177">
    <property type="entry name" value="MFS_NHS"/>
    <property type="match status" value="1"/>
</dbReference>
<dbReference type="PANTHER" id="PTHR23522">
    <property type="entry name" value="BLL5896 PROTEIN"/>
    <property type="match status" value="1"/>
</dbReference>
<feature type="transmembrane region" description="Helical" evidence="7">
    <location>
        <begin position="334"/>
        <end position="354"/>
    </location>
</feature>
<dbReference type="Pfam" id="PF03825">
    <property type="entry name" value="Nuc_H_symport"/>
    <property type="match status" value="1"/>
</dbReference>
<organism evidence="9 10">
    <name type="scientific">Sphingobacterium corticis</name>
    <dbReference type="NCBI Taxonomy" id="1812823"/>
    <lineage>
        <taxon>Bacteria</taxon>
        <taxon>Pseudomonadati</taxon>
        <taxon>Bacteroidota</taxon>
        <taxon>Sphingobacteriia</taxon>
        <taxon>Sphingobacteriales</taxon>
        <taxon>Sphingobacteriaceae</taxon>
        <taxon>Sphingobacterium</taxon>
    </lineage>
</organism>
<feature type="transmembrane region" description="Helical" evidence="7">
    <location>
        <begin position="211"/>
        <end position="229"/>
    </location>
</feature>
<evidence type="ECO:0000313" key="9">
    <source>
        <dbReference type="EMBL" id="MFD2599378.1"/>
    </source>
</evidence>
<feature type="transmembrane region" description="Helical" evidence="7">
    <location>
        <begin position="274"/>
        <end position="292"/>
    </location>
</feature>
<dbReference type="SUPFAM" id="SSF103473">
    <property type="entry name" value="MFS general substrate transporter"/>
    <property type="match status" value="1"/>
</dbReference>
<evidence type="ECO:0000256" key="6">
    <source>
        <dbReference type="ARBA" id="ARBA00023136"/>
    </source>
</evidence>
<comment type="caution">
    <text evidence="9">The sequence shown here is derived from an EMBL/GenBank/DDBJ whole genome shotgun (WGS) entry which is preliminary data.</text>
</comment>
<keyword evidence="3" id="KW-1003">Cell membrane</keyword>
<keyword evidence="2" id="KW-0813">Transport</keyword>
<evidence type="ECO:0000256" key="7">
    <source>
        <dbReference type="SAM" id="Phobius"/>
    </source>
</evidence>
<evidence type="ECO:0000256" key="1">
    <source>
        <dbReference type="ARBA" id="ARBA00004651"/>
    </source>
</evidence>
<keyword evidence="10" id="KW-1185">Reference proteome</keyword>
<feature type="domain" description="Major facilitator superfamily (MFS) profile" evidence="8">
    <location>
        <begin position="163"/>
        <end position="404"/>
    </location>
</feature>
<feature type="transmembrane region" description="Helical" evidence="7">
    <location>
        <begin position="298"/>
        <end position="322"/>
    </location>
</feature>
<dbReference type="Proteomes" id="UP001597393">
    <property type="component" value="Unassembled WGS sequence"/>
</dbReference>
<comment type="subcellular location">
    <subcellularLocation>
        <location evidence="1">Cell membrane</location>
        <topology evidence="1">Multi-pass membrane protein</topology>
    </subcellularLocation>
</comment>
<keyword evidence="6 7" id="KW-0472">Membrane</keyword>
<dbReference type="Gene3D" id="1.20.1250.20">
    <property type="entry name" value="MFS general substrate transporter like domains"/>
    <property type="match status" value="2"/>
</dbReference>
<feature type="transmembrane region" description="Helical" evidence="7">
    <location>
        <begin position="159"/>
        <end position="180"/>
    </location>
</feature>